<reference evidence="3 4" key="2">
    <citation type="submission" date="2013-02" db="EMBL/GenBank/DDBJ databases">
        <title>The Genome Sequence of Plasmodium falciparum Vietnam Oak-Knoll (FVO).</title>
        <authorList>
            <consortium name="The Broad Institute Genome Sequencing Platform"/>
            <consortium name="The Broad Institute Genome Sequencing Center for Infectious Disease"/>
            <person name="Neafsey D."/>
            <person name="Cheeseman I."/>
            <person name="Volkman S."/>
            <person name="Adams J."/>
            <person name="Walker B."/>
            <person name="Young S.K."/>
            <person name="Zeng Q."/>
            <person name="Gargeya S."/>
            <person name="Fitzgerald M."/>
            <person name="Haas B."/>
            <person name="Abouelleil A."/>
            <person name="Alvarado L."/>
            <person name="Arachchi H.M."/>
            <person name="Berlin A.M."/>
            <person name="Chapman S.B."/>
            <person name="Dewar J."/>
            <person name="Goldberg J."/>
            <person name="Griggs A."/>
            <person name="Gujja S."/>
            <person name="Hansen M."/>
            <person name="Howarth C."/>
            <person name="Imamovic A."/>
            <person name="Larimer J."/>
            <person name="McCowan C."/>
            <person name="Murphy C."/>
            <person name="Neiman D."/>
            <person name="Pearson M."/>
            <person name="Priest M."/>
            <person name="Roberts A."/>
            <person name="Saif S."/>
            <person name="Shea T."/>
            <person name="Sisk P."/>
            <person name="Sykes S."/>
            <person name="Wortman J."/>
            <person name="Nusbaum C."/>
            <person name="Birren B."/>
        </authorList>
    </citation>
    <scope>NUCLEOTIDE SEQUENCE [LARGE SCALE GENOMIC DNA]</scope>
    <source>
        <strain evidence="4">Vietnam Oak-Knoll (FVO)</strain>
    </source>
</reference>
<dbReference type="EMBL" id="KI925140">
    <property type="protein sequence ID" value="ETW16696.1"/>
    <property type="molecule type" value="Genomic_DNA"/>
</dbReference>
<evidence type="ECO:0000256" key="1">
    <source>
        <dbReference type="ARBA" id="ARBA00022614"/>
    </source>
</evidence>
<keyword evidence="2" id="KW-0677">Repeat</keyword>
<dbReference type="SUPFAM" id="SSF52075">
    <property type="entry name" value="Outer arm dynein light chain 1"/>
    <property type="match status" value="1"/>
</dbReference>
<dbReference type="PANTHER" id="PTHR45973">
    <property type="entry name" value="PROTEIN PHOSPHATASE 1 REGULATORY SUBUNIT SDS22-RELATED"/>
    <property type="match status" value="1"/>
</dbReference>
<dbReference type="InterPro" id="IPR032675">
    <property type="entry name" value="LRR_dom_sf"/>
</dbReference>
<dbReference type="SMART" id="SM00365">
    <property type="entry name" value="LRR_SD22"/>
    <property type="match status" value="3"/>
</dbReference>
<proteinExistence type="predicted"/>
<evidence type="ECO:0000313" key="3">
    <source>
        <dbReference type="EMBL" id="ETW16696.1"/>
    </source>
</evidence>
<evidence type="ECO:0000256" key="2">
    <source>
        <dbReference type="ARBA" id="ARBA00022737"/>
    </source>
</evidence>
<dbReference type="Proteomes" id="UP000030690">
    <property type="component" value="Unassembled WGS sequence"/>
</dbReference>
<protein>
    <recommendedName>
        <fullName evidence="5">Leucine-rich repeat protein</fullName>
    </recommendedName>
</protein>
<evidence type="ECO:0008006" key="5">
    <source>
        <dbReference type="Google" id="ProtNLM"/>
    </source>
</evidence>
<dbReference type="PROSITE" id="PS51450">
    <property type="entry name" value="LRR"/>
    <property type="match status" value="3"/>
</dbReference>
<dbReference type="Gene3D" id="3.80.10.10">
    <property type="entry name" value="Ribonuclease Inhibitor"/>
    <property type="match status" value="2"/>
</dbReference>
<accession>A0A024V1M5</accession>
<dbReference type="AlphaFoldDB" id="A0A024V1M5"/>
<dbReference type="InterPro" id="IPR050576">
    <property type="entry name" value="Cilia_flagella_integrity"/>
</dbReference>
<name>A0A024V1M5_PLAFA</name>
<reference evidence="3 4" key="1">
    <citation type="submission" date="2013-02" db="EMBL/GenBank/DDBJ databases">
        <title>The Genome Annotation of Plasmodium falciparum Vietnam Oak-Knoll (FVO).</title>
        <authorList>
            <consortium name="The Broad Institute Genome Sequencing Platform"/>
            <consortium name="The Broad Institute Genome Sequencing Center for Infectious Disease"/>
            <person name="Neafsey D."/>
            <person name="Hoffman S."/>
            <person name="Volkman S."/>
            <person name="Rosenthal P."/>
            <person name="Walker B."/>
            <person name="Young S.K."/>
            <person name="Zeng Q."/>
            <person name="Gargeya S."/>
            <person name="Fitzgerald M."/>
            <person name="Haas B."/>
            <person name="Abouelleil A."/>
            <person name="Allen A.W."/>
            <person name="Alvarado L."/>
            <person name="Arachchi H.M."/>
            <person name="Berlin A.M."/>
            <person name="Chapman S.B."/>
            <person name="Gainer-Dewar J."/>
            <person name="Goldberg J."/>
            <person name="Griggs A."/>
            <person name="Gujja S."/>
            <person name="Hansen M."/>
            <person name="Howarth C."/>
            <person name="Imamovic A."/>
            <person name="Ireland A."/>
            <person name="Larimer J."/>
            <person name="McCowan C."/>
            <person name="Murphy C."/>
            <person name="Pearson M."/>
            <person name="Poon T.W."/>
            <person name="Priest M."/>
            <person name="Roberts A."/>
            <person name="Saif S."/>
            <person name="Shea T."/>
            <person name="Sisk P."/>
            <person name="Sykes S."/>
            <person name="Wortman J."/>
            <person name="Nusbaum C."/>
            <person name="Birren B."/>
        </authorList>
    </citation>
    <scope>NUCLEOTIDE SEQUENCE [LARGE SCALE GENOMIC DNA]</scope>
    <source>
        <strain evidence="4">Vietnam Oak-Knoll (FVO)</strain>
    </source>
</reference>
<dbReference type="OrthoDB" id="1904536at2759"/>
<evidence type="ECO:0000313" key="4">
    <source>
        <dbReference type="Proteomes" id="UP000030690"/>
    </source>
</evidence>
<dbReference type="PANTHER" id="PTHR45973:SF35">
    <property type="entry name" value="LEUCINE-RICH REPEAT-CONTAINING PROTEIN 43"/>
    <property type="match status" value="1"/>
</dbReference>
<dbReference type="InterPro" id="IPR001611">
    <property type="entry name" value="Leu-rich_rpt"/>
</dbReference>
<keyword evidence="1" id="KW-0433">Leucine-rich repeat</keyword>
<gene>
    <name evidence="3" type="ORF">PFFVO_04358</name>
</gene>
<sequence>MKNILNNDEVKNIIEKNEGYYSIIELNDVLYLNNKLYTKIECLQNLHNLKTLYLNNNALEKIEGLECCINLIALYLNCNQIKRIENLNNLIRLRILNLEDNNIFVIENLECLDCLEDLNLSNNCLGSKGSPNTSILHKNKKIYILNLSNNQINEDILDNLLMLENLSILYLMNNPILLKYNNYRKLFIYKLKSLTFLDYKPIKTDERRCVEAFFEGGPLKEQEVMQKIERQKKLQHRNSIECIISIKKIILKKYMK</sequence>
<dbReference type="Pfam" id="PF14580">
    <property type="entry name" value="LRR_9"/>
    <property type="match status" value="1"/>
</dbReference>
<organism evidence="3 4">
    <name type="scientific">Plasmodium falciparum Vietnam Oak-Knoll</name>
    <name type="common">FVO</name>
    <dbReference type="NCBI Taxonomy" id="1036723"/>
    <lineage>
        <taxon>Eukaryota</taxon>
        <taxon>Sar</taxon>
        <taxon>Alveolata</taxon>
        <taxon>Apicomplexa</taxon>
        <taxon>Aconoidasida</taxon>
        <taxon>Haemosporida</taxon>
        <taxon>Plasmodiidae</taxon>
        <taxon>Plasmodium</taxon>
        <taxon>Plasmodium (Laverania)</taxon>
    </lineage>
</organism>